<dbReference type="GO" id="GO:0000976">
    <property type="term" value="F:transcription cis-regulatory region binding"/>
    <property type="evidence" value="ECO:0007669"/>
    <property type="project" value="TreeGrafter"/>
</dbReference>
<dbReference type="SUPFAM" id="SSF53822">
    <property type="entry name" value="Periplasmic binding protein-like I"/>
    <property type="match status" value="1"/>
</dbReference>
<dbReference type="InterPro" id="IPR010982">
    <property type="entry name" value="Lambda_DNA-bd_dom_sf"/>
</dbReference>
<keyword evidence="3 6" id="KW-0238">DNA-binding</keyword>
<dbReference type="EMBL" id="JAFBXE010000009">
    <property type="protein sequence ID" value="MBM2413592.1"/>
    <property type="molecule type" value="Genomic_DNA"/>
</dbReference>
<comment type="caution">
    <text evidence="6">The sequence shown here is derived from an EMBL/GenBank/DDBJ whole genome shotgun (WGS) entry which is preliminary data.</text>
</comment>
<dbReference type="Gene3D" id="3.40.50.2300">
    <property type="match status" value="2"/>
</dbReference>
<dbReference type="CDD" id="cd01392">
    <property type="entry name" value="HTH_LacI"/>
    <property type="match status" value="1"/>
</dbReference>
<evidence type="ECO:0000313" key="8">
    <source>
        <dbReference type="Proteomes" id="UP000755667"/>
    </source>
</evidence>
<evidence type="ECO:0000313" key="9">
    <source>
        <dbReference type="Proteomes" id="UP000809440"/>
    </source>
</evidence>
<reference evidence="6 9" key="1">
    <citation type="submission" date="2021-01" db="EMBL/GenBank/DDBJ databases">
        <title>Diatom-associated Roseobacters Show Island Model of Population Structure.</title>
        <authorList>
            <person name="Qu L."/>
            <person name="Feng X."/>
            <person name="Chen Y."/>
            <person name="Li L."/>
            <person name="Wang X."/>
            <person name="Hu Z."/>
            <person name="Wang H."/>
            <person name="Luo H."/>
        </authorList>
    </citation>
    <scope>NUCLEOTIDE SEQUENCE</scope>
    <source>
        <strain evidence="7 9">CC28-63</strain>
        <strain evidence="6">CC28-69</strain>
    </source>
</reference>
<dbReference type="Proteomes" id="UP000809440">
    <property type="component" value="Unassembled WGS sequence"/>
</dbReference>
<evidence type="ECO:0000256" key="4">
    <source>
        <dbReference type="ARBA" id="ARBA00023163"/>
    </source>
</evidence>
<evidence type="ECO:0000259" key="5">
    <source>
        <dbReference type="PROSITE" id="PS50932"/>
    </source>
</evidence>
<evidence type="ECO:0000313" key="7">
    <source>
        <dbReference type="EMBL" id="MBM2418261.1"/>
    </source>
</evidence>
<keyword evidence="2" id="KW-0805">Transcription regulation</keyword>
<protein>
    <submittedName>
        <fullName evidence="6">LacI family DNA-binding transcriptional regulator</fullName>
    </submittedName>
</protein>
<evidence type="ECO:0000256" key="1">
    <source>
        <dbReference type="ARBA" id="ARBA00022491"/>
    </source>
</evidence>
<dbReference type="InterPro" id="IPR000843">
    <property type="entry name" value="HTH_LacI"/>
</dbReference>
<dbReference type="CDD" id="cd06278">
    <property type="entry name" value="PBP1_LacI-like"/>
    <property type="match status" value="1"/>
</dbReference>
<dbReference type="Pfam" id="PF00356">
    <property type="entry name" value="LacI"/>
    <property type="match status" value="1"/>
</dbReference>
<dbReference type="Pfam" id="PF00532">
    <property type="entry name" value="Peripla_BP_1"/>
    <property type="match status" value="1"/>
</dbReference>
<dbReference type="AlphaFoldDB" id="A0A9Q2S5Y0"/>
<organism evidence="6 8">
    <name type="scientific">Marivita cryptomonadis</name>
    <dbReference type="NCBI Taxonomy" id="505252"/>
    <lineage>
        <taxon>Bacteria</taxon>
        <taxon>Pseudomonadati</taxon>
        <taxon>Pseudomonadota</taxon>
        <taxon>Alphaproteobacteria</taxon>
        <taxon>Rhodobacterales</taxon>
        <taxon>Roseobacteraceae</taxon>
        <taxon>Marivita</taxon>
    </lineage>
</organism>
<dbReference type="RefSeq" id="WP_085628552.1">
    <property type="nucleotide sequence ID" value="NZ_JAFBWU010000009.1"/>
</dbReference>
<dbReference type="InterPro" id="IPR001761">
    <property type="entry name" value="Peripla_BP/Lac1_sug-bd_dom"/>
</dbReference>
<keyword evidence="4" id="KW-0804">Transcription</keyword>
<evidence type="ECO:0000256" key="2">
    <source>
        <dbReference type="ARBA" id="ARBA00023015"/>
    </source>
</evidence>
<dbReference type="InterPro" id="IPR028082">
    <property type="entry name" value="Peripla_BP_I"/>
</dbReference>
<gene>
    <name evidence="6" type="ORF">JQX41_14850</name>
    <name evidence="7" type="ORF">JQX48_14860</name>
</gene>
<dbReference type="OrthoDB" id="8433438at2"/>
<name>A0A9Q2S5Y0_9RHOB</name>
<dbReference type="PROSITE" id="PS50932">
    <property type="entry name" value="HTH_LACI_2"/>
    <property type="match status" value="1"/>
</dbReference>
<keyword evidence="9" id="KW-1185">Reference proteome</keyword>
<dbReference type="GO" id="GO:0003700">
    <property type="term" value="F:DNA-binding transcription factor activity"/>
    <property type="evidence" value="ECO:0007669"/>
    <property type="project" value="TreeGrafter"/>
</dbReference>
<dbReference type="Proteomes" id="UP000755667">
    <property type="component" value="Unassembled WGS sequence"/>
</dbReference>
<evidence type="ECO:0000256" key="3">
    <source>
        <dbReference type="ARBA" id="ARBA00023125"/>
    </source>
</evidence>
<accession>A0A9Q2S5Y0</accession>
<proteinExistence type="predicted"/>
<dbReference type="PANTHER" id="PTHR30146">
    <property type="entry name" value="LACI-RELATED TRANSCRIPTIONAL REPRESSOR"/>
    <property type="match status" value="1"/>
</dbReference>
<dbReference type="SUPFAM" id="SSF47413">
    <property type="entry name" value="lambda repressor-like DNA-binding domains"/>
    <property type="match status" value="1"/>
</dbReference>
<dbReference type="Gene3D" id="1.10.260.40">
    <property type="entry name" value="lambda repressor-like DNA-binding domains"/>
    <property type="match status" value="1"/>
</dbReference>
<sequence>MPITLQDVALRAGVSKSAVSRTFTPGASVSAKTRAKVEAAAKELGYMPNVLASSLTTGRTALIGLISNNFTNPYFLEIFDLFTRALQKAELRPLLINLSAEEDASRSLSMLRQYNVDGVIVASSTLPPDFAKVFHDAGIPVVHAFGWSSEAPQTGRVSIDNTEAGHLAAVTLIERGYRQVGFLGGPQNAATTADRLRGFQTELLTHGLAPEVEFATAYSYEAGRVAMTRALDSVPEVEAWFCGDDVIAIGAMDAATALGRSIPSDIGFIGLNDMNMAGWDRIALTTIRQPAQQIVATSVDLIRQGIADPATEPQMVLLPCTLIDRKTLRAKP</sequence>
<evidence type="ECO:0000313" key="6">
    <source>
        <dbReference type="EMBL" id="MBM2413592.1"/>
    </source>
</evidence>
<feature type="domain" description="HTH lacI-type" evidence="5">
    <location>
        <begin position="3"/>
        <end position="57"/>
    </location>
</feature>
<dbReference type="EMBL" id="JAFBXF010000009">
    <property type="protein sequence ID" value="MBM2418261.1"/>
    <property type="molecule type" value="Genomic_DNA"/>
</dbReference>
<keyword evidence="1" id="KW-0678">Repressor</keyword>
<dbReference type="GeneID" id="62640277"/>
<dbReference type="SMART" id="SM00354">
    <property type="entry name" value="HTH_LACI"/>
    <property type="match status" value="1"/>
</dbReference>
<dbReference type="PANTHER" id="PTHR30146:SF95">
    <property type="entry name" value="RIBOSE OPERON REPRESSOR"/>
    <property type="match status" value="1"/>
</dbReference>